<dbReference type="SUPFAM" id="SSF57850">
    <property type="entry name" value="RING/U-box"/>
    <property type="match status" value="2"/>
</dbReference>
<name>A0AAD4JY05_9MUSC</name>
<dbReference type="Gene3D" id="2.30.130.40">
    <property type="entry name" value="LON domain-like"/>
    <property type="match status" value="1"/>
</dbReference>
<organism evidence="8 9">
    <name type="scientific">Drosophila rubida</name>
    <dbReference type="NCBI Taxonomy" id="30044"/>
    <lineage>
        <taxon>Eukaryota</taxon>
        <taxon>Metazoa</taxon>
        <taxon>Ecdysozoa</taxon>
        <taxon>Arthropoda</taxon>
        <taxon>Hexapoda</taxon>
        <taxon>Insecta</taxon>
        <taxon>Pterygota</taxon>
        <taxon>Neoptera</taxon>
        <taxon>Endopterygota</taxon>
        <taxon>Diptera</taxon>
        <taxon>Brachycera</taxon>
        <taxon>Muscomorpha</taxon>
        <taxon>Ephydroidea</taxon>
        <taxon>Drosophilidae</taxon>
        <taxon>Drosophila</taxon>
    </lineage>
</organism>
<dbReference type="InterPro" id="IPR003111">
    <property type="entry name" value="Lon_prtase_N"/>
</dbReference>
<dbReference type="InterPro" id="IPR018957">
    <property type="entry name" value="Znf_C3HC4_RING-type"/>
</dbReference>
<feature type="domain" description="RING-type" evidence="6">
    <location>
        <begin position="611"/>
        <end position="648"/>
    </location>
</feature>
<feature type="domain" description="RING-type" evidence="6">
    <location>
        <begin position="124"/>
        <end position="157"/>
    </location>
</feature>
<dbReference type="Pfam" id="PF12895">
    <property type="entry name" value="ANAPC3"/>
    <property type="match status" value="1"/>
</dbReference>
<dbReference type="GO" id="GO:0005634">
    <property type="term" value="C:nucleus"/>
    <property type="evidence" value="ECO:0007669"/>
    <property type="project" value="UniProtKB-ARBA"/>
</dbReference>
<dbReference type="Pfam" id="PF13445">
    <property type="entry name" value="zf-RING_UBOX"/>
    <property type="match status" value="1"/>
</dbReference>
<feature type="region of interest" description="Disordered" evidence="5">
    <location>
        <begin position="932"/>
        <end position="985"/>
    </location>
</feature>
<dbReference type="SUPFAM" id="SSF88697">
    <property type="entry name" value="PUA domain-like"/>
    <property type="match status" value="1"/>
</dbReference>
<dbReference type="EMBL" id="JAJJHW010002774">
    <property type="protein sequence ID" value="KAH8365727.1"/>
    <property type="molecule type" value="Genomic_DNA"/>
</dbReference>
<evidence type="ECO:0000256" key="2">
    <source>
        <dbReference type="ARBA" id="ARBA00022771"/>
    </source>
</evidence>
<dbReference type="SMART" id="SM00028">
    <property type="entry name" value="TPR"/>
    <property type="match status" value="4"/>
</dbReference>
<feature type="region of interest" description="Disordered" evidence="5">
    <location>
        <begin position="660"/>
        <end position="682"/>
    </location>
</feature>
<dbReference type="InterPro" id="IPR046336">
    <property type="entry name" value="Lon_prtase_N_sf"/>
</dbReference>
<sequence length="985" mass="109161">NNNSSLRLWYLLAESFARLGSLPQAFDVYEMIASRQQDGHVPLDKLAALASALTAHIRQLGGIGATPTAPRTPPTTSQALEPTLKARYTQAKQHVDDWMGLGLGLNLAPDGAQEQLEDYDPLLCPLCRDMLRGPVTTNCGHTFCGQCCETITQCNVCLVKFPRSAERMPPQAVALTTTSTTSSSSPAPTSSVSLGGMSSISPGVAPSLRLLAAPVGGNLGLRLPTPAPTTVTTTTVASTTATATTTMASTSSASTHMGGCALGVSTAMKFMPDVLVRRLVDKWWGSELLAKKIIERATSCMHLNRLDDALRFCNASLEKAPSNFKGLYLRAEVLLKLGHFQSSLADIENALKTRCTSPKAHYLRALALRGLGRLEEALFNSFLAICLDKNTNLSNSEIFQHDLARILQLLLAQTPKSRGAIDALAPSMGQQQRRHAAKLLLCRRRSQPYQHLHRHLHHHRHHVHLDDVEDEFGAGCEQRYDNYIMADEEDDEVDEDSTHLDMDGDFLFPSALDYIDQHNVYEQLHSAKQFELQPRRHASHKLCHKIWPSVQASQSSRDSAAFESRRCSRLLSGVLERTQLELQRLRKLAESGQRQLTAVAGPLIDASDFDCVLCCRTLWKPVVTPCGHTYCLVCLDRCMDYNSSCPLCMSPLVELSVNTNTNTNTNTNSNSNSNSNSNLYHQGSSSPVPFALAKRPVTITKFLEAAMKRFIPDHYEARFRQEIDLEPSVPVFICTAAFPSVPCPLFVCDPRYRLMVRRALESGDKTFGIVQPHGGKSRYYDVGTILDIRDCVLLGDGCSILSTIGCKRFKILARSEKDGYETAKVEYICDKPIEHDQVQSLAAMQTLVLAKATDWFDSLSTEQKHEILQSYGQMPPLEHSWELTTDGPAWAWWIIALLPLSQQLKVDILATTSLKKRLRAIEKTLDWLRDLSQPQQQQQQSQAQQSQPHDLSLDCEEQQAVEEDAAGNDECCPYAEPHADEELLV</sequence>
<feature type="region of interest" description="Disordered" evidence="5">
    <location>
        <begin position="175"/>
        <end position="194"/>
    </location>
</feature>
<dbReference type="Gene3D" id="3.30.40.10">
    <property type="entry name" value="Zinc/RING finger domain, C3HC4 (zinc finger)"/>
    <property type="match status" value="2"/>
</dbReference>
<dbReference type="InterPro" id="IPR017907">
    <property type="entry name" value="Znf_RING_CS"/>
</dbReference>
<evidence type="ECO:0000259" key="6">
    <source>
        <dbReference type="PROSITE" id="PS50089"/>
    </source>
</evidence>
<dbReference type="InterPro" id="IPR011990">
    <property type="entry name" value="TPR-like_helical_dom_sf"/>
</dbReference>
<dbReference type="SMART" id="SM00464">
    <property type="entry name" value="LON"/>
    <property type="match status" value="1"/>
</dbReference>
<evidence type="ECO:0000313" key="8">
    <source>
        <dbReference type="EMBL" id="KAH8365727.1"/>
    </source>
</evidence>
<evidence type="ECO:0000256" key="3">
    <source>
        <dbReference type="ARBA" id="ARBA00022833"/>
    </source>
</evidence>
<proteinExistence type="predicted"/>
<dbReference type="InterPro" id="IPR013083">
    <property type="entry name" value="Znf_RING/FYVE/PHD"/>
</dbReference>
<feature type="compositionally biased region" description="Low complexity" evidence="5">
    <location>
        <begin position="932"/>
        <end position="948"/>
    </location>
</feature>
<dbReference type="GO" id="GO:0005737">
    <property type="term" value="C:cytoplasm"/>
    <property type="evidence" value="ECO:0007669"/>
    <property type="project" value="UniProtKB-ARBA"/>
</dbReference>
<dbReference type="CDD" id="cd16514">
    <property type="entry name" value="RING-HC_LONFs_rpt2"/>
    <property type="match status" value="1"/>
</dbReference>
<protein>
    <recommendedName>
        <fullName evidence="10">LON peptidase N-terminal domain and RING finger protein 3</fullName>
    </recommendedName>
</protein>
<dbReference type="PANTHER" id="PTHR23327">
    <property type="entry name" value="RING FINGER PROTEIN 127"/>
    <property type="match status" value="1"/>
</dbReference>
<evidence type="ECO:0000313" key="9">
    <source>
        <dbReference type="Proteomes" id="UP001200034"/>
    </source>
</evidence>
<evidence type="ECO:0000256" key="1">
    <source>
        <dbReference type="ARBA" id="ARBA00022723"/>
    </source>
</evidence>
<dbReference type="SUPFAM" id="SSF48452">
    <property type="entry name" value="TPR-like"/>
    <property type="match status" value="1"/>
</dbReference>
<dbReference type="InterPro" id="IPR015947">
    <property type="entry name" value="PUA-like_sf"/>
</dbReference>
<dbReference type="PROSITE" id="PS51787">
    <property type="entry name" value="LON_N"/>
    <property type="match status" value="1"/>
</dbReference>
<feature type="domain" description="Lon N-terminal" evidence="7">
    <location>
        <begin position="726"/>
        <end position="929"/>
    </location>
</feature>
<dbReference type="GO" id="GO:0060255">
    <property type="term" value="P:regulation of macromolecule metabolic process"/>
    <property type="evidence" value="ECO:0007669"/>
    <property type="project" value="UniProtKB-ARBA"/>
</dbReference>
<dbReference type="AlphaFoldDB" id="A0AAD4JY05"/>
<comment type="caution">
    <text evidence="8">The sequence shown here is derived from an EMBL/GenBank/DDBJ whole genome shotgun (WGS) entry which is preliminary data.</text>
</comment>
<dbReference type="InterPro" id="IPR001841">
    <property type="entry name" value="Znf_RING"/>
</dbReference>
<feature type="compositionally biased region" description="Acidic residues" evidence="5">
    <location>
        <begin position="953"/>
        <end position="967"/>
    </location>
</feature>
<dbReference type="Gene3D" id="1.25.40.10">
    <property type="entry name" value="Tetratricopeptide repeat domain"/>
    <property type="match status" value="1"/>
</dbReference>
<dbReference type="SMART" id="SM00184">
    <property type="entry name" value="RING"/>
    <property type="match status" value="2"/>
</dbReference>
<keyword evidence="1" id="KW-0479">Metal-binding</keyword>
<dbReference type="InterPro" id="IPR019734">
    <property type="entry name" value="TPR_rpt"/>
</dbReference>
<dbReference type="Pfam" id="PF00097">
    <property type="entry name" value="zf-C3HC4"/>
    <property type="match status" value="1"/>
</dbReference>
<feature type="non-terminal residue" evidence="8">
    <location>
        <position position="985"/>
    </location>
</feature>
<accession>A0AAD4JY05</accession>
<evidence type="ECO:0000256" key="5">
    <source>
        <dbReference type="SAM" id="MobiDB-lite"/>
    </source>
</evidence>
<dbReference type="GO" id="GO:0008270">
    <property type="term" value="F:zinc ion binding"/>
    <property type="evidence" value="ECO:0007669"/>
    <property type="project" value="UniProtKB-KW"/>
</dbReference>
<dbReference type="Proteomes" id="UP001200034">
    <property type="component" value="Unassembled WGS sequence"/>
</dbReference>
<dbReference type="GO" id="GO:0061630">
    <property type="term" value="F:ubiquitin protein ligase activity"/>
    <property type="evidence" value="ECO:0007669"/>
    <property type="project" value="TreeGrafter"/>
</dbReference>
<evidence type="ECO:0008006" key="10">
    <source>
        <dbReference type="Google" id="ProtNLM"/>
    </source>
</evidence>
<evidence type="ECO:0000259" key="7">
    <source>
        <dbReference type="PROSITE" id="PS51787"/>
    </source>
</evidence>
<gene>
    <name evidence="8" type="ORF">KR093_003827</name>
</gene>
<feature type="compositionally biased region" description="Low complexity" evidence="5">
    <location>
        <begin position="660"/>
        <end position="678"/>
    </location>
</feature>
<dbReference type="PANTHER" id="PTHR23327:SF42">
    <property type="entry name" value="LON PEPTIDASE N-TERMINAL DOMAIN AND RING FINGER PROTEIN C14F5.10C"/>
    <property type="match status" value="1"/>
</dbReference>
<keyword evidence="9" id="KW-1185">Reference proteome</keyword>
<evidence type="ECO:0000256" key="4">
    <source>
        <dbReference type="PROSITE-ProRule" id="PRU00175"/>
    </source>
</evidence>
<keyword evidence="2 4" id="KW-0863">Zinc-finger</keyword>
<dbReference type="Pfam" id="PF02190">
    <property type="entry name" value="LON_substr_bdg"/>
    <property type="match status" value="1"/>
</dbReference>
<keyword evidence="3" id="KW-0862">Zinc</keyword>
<reference evidence="8" key="1">
    <citation type="journal article" date="2021" name="Mol. Ecol. Resour.">
        <title>Phylogenomic analyses of the genus Drosophila reveals genomic signals of climate adaptation.</title>
        <authorList>
            <person name="Li F."/>
            <person name="Rane R.V."/>
            <person name="Luria V."/>
            <person name="Xiong Z."/>
            <person name="Chen J."/>
            <person name="Li Z."/>
            <person name="Catullo R.A."/>
            <person name="Griffin P.C."/>
            <person name="Schiffer M."/>
            <person name="Pearce S."/>
            <person name="Lee S.F."/>
            <person name="McElroy K."/>
            <person name="Stocker A."/>
            <person name="Shirriffs J."/>
            <person name="Cockerell F."/>
            <person name="Coppin C."/>
            <person name="Sgro C.M."/>
            <person name="Karger A."/>
            <person name="Cain J.W."/>
            <person name="Weber J.A."/>
            <person name="Santpere G."/>
            <person name="Kirschner M.W."/>
            <person name="Hoffmann A.A."/>
            <person name="Oakeshott J.G."/>
            <person name="Zhang G."/>
        </authorList>
    </citation>
    <scope>NUCLEOTIDE SEQUENCE</scope>
    <source>
        <strain evidence="8">BGI-SZ-2011g</strain>
    </source>
</reference>
<dbReference type="InterPro" id="IPR027370">
    <property type="entry name" value="Znf-RING_euk"/>
</dbReference>
<dbReference type="PROSITE" id="PS00518">
    <property type="entry name" value="ZF_RING_1"/>
    <property type="match status" value="1"/>
</dbReference>
<dbReference type="PROSITE" id="PS50089">
    <property type="entry name" value="ZF_RING_2"/>
    <property type="match status" value="2"/>
</dbReference>